<name>A0A9Q0RWH8_9DIPT</name>
<keyword evidence="2" id="KW-1185">Reference proteome</keyword>
<protein>
    <submittedName>
        <fullName evidence="1">Uncharacterized protein</fullName>
    </submittedName>
</protein>
<accession>A0A9Q0RWH8</accession>
<dbReference type="EMBL" id="WJQU01000004">
    <property type="protein sequence ID" value="KAJ6636745.1"/>
    <property type="molecule type" value="Genomic_DNA"/>
</dbReference>
<dbReference type="Proteomes" id="UP001151699">
    <property type="component" value="Chromosome C"/>
</dbReference>
<evidence type="ECO:0000313" key="1">
    <source>
        <dbReference type="EMBL" id="KAJ6636745.1"/>
    </source>
</evidence>
<dbReference type="AlphaFoldDB" id="A0A9Q0RWH8"/>
<reference evidence="1" key="1">
    <citation type="submission" date="2022-07" db="EMBL/GenBank/DDBJ databases">
        <authorList>
            <person name="Trinca V."/>
            <person name="Uliana J.V.C."/>
            <person name="Torres T.T."/>
            <person name="Ward R.J."/>
            <person name="Monesi N."/>
        </authorList>
    </citation>
    <scope>NUCLEOTIDE SEQUENCE</scope>
    <source>
        <strain evidence="1">HSMRA1968</strain>
        <tissue evidence="1">Whole embryos</tissue>
    </source>
</reference>
<sequence>MDLIAKVYGIGEILNNVFNRERLKLIIKHVNKSGILSFLYEQKKNKKSKPQQTSEILTRAVFIVPKGMIVMLNPSYINHPKYLSGPHPPKKCDLGQQLVDTLYRFGNIKFSNIVIDMYIKAVECYKIIGMRYWKISVIMWFALAGSKEVYESIIG</sequence>
<organism evidence="1 2">
    <name type="scientific">Pseudolycoriella hygida</name>
    <dbReference type="NCBI Taxonomy" id="35572"/>
    <lineage>
        <taxon>Eukaryota</taxon>
        <taxon>Metazoa</taxon>
        <taxon>Ecdysozoa</taxon>
        <taxon>Arthropoda</taxon>
        <taxon>Hexapoda</taxon>
        <taxon>Insecta</taxon>
        <taxon>Pterygota</taxon>
        <taxon>Neoptera</taxon>
        <taxon>Endopterygota</taxon>
        <taxon>Diptera</taxon>
        <taxon>Nematocera</taxon>
        <taxon>Sciaroidea</taxon>
        <taxon>Sciaridae</taxon>
        <taxon>Pseudolycoriella</taxon>
    </lineage>
</organism>
<proteinExistence type="predicted"/>
<comment type="caution">
    <text evidence="1">The sequence shown here is derived from an EMBL/GenBank/DDBJ whole genome shotgun (WGS) entry which is preliminary data.</text>
</comment>
<gene>
    <name evidence="1" type="ORF">Bhyg_15339</name>
</gene>
<evidence type="ECO:0000313" key="2">
    <source>
        <dbReference type="Proteomes" id="UP001151699"/>
    </source>
</evidence>